<comment type="similarity">
    <text evidence="2">Belongs to the oxygen-dependent FAD-linked oxidoreductase family.</text>
</comment>
<dbReference type="SUPFAM" id="SSF56176">
    <property type="entry name" value="FAD-binding/transporter-associated domain-like"/>
    <property type="match status" value="1"/>
</dbReference>
<dbReference type="VEuPathDB" id="FungiDB:P175DRAFT_0471541"/>
<dbReference type="Pfam" id="PF01565">
    <property type="entry name" value="FAD_binding_4"/>
    <property type="match status" value="1"/>
</dbReference>
<feature type="domain" description="FAD-binding PCMH-type" evidence="7">
    <location>
        <begin position="64"/>
        <end position="237"/>
    </location>
</feature>
<keyword evidence="6" id="KW-0732">Signal</keyword>
<comment type="caution">
    <text evidence="8">The sequence shown here is derived from an EMBL/GenBank/DDBJ whole genome shotgun (WGS) entry which is preliminary data.</text>
</comment>
<dbReference type="AlphaFoldDB" id="A0A0F8WD98"/>
<evidence type="ECO:0000259" key="7">
    <source>
        <dbReference type="PROSITE" id="PS51387"/>
    </source>
</evidence>
<proteinExistence type="inferred from homology"/>
<dbReference type="InterPro" id="IPR036318">
    <property type="entry name" value="FAD-bd_PCMH-like_sf"/>
</dbReference>
<dbReference type="PANTHER" id="PTHR42973">
    <property type="entry name" value="BINDING OXIDOREDUCTASE, PUTATIVE (AFU_ORTHOLOGUE AFUA_1G17690)-RELATED"/>
    <property type="match status" value="1"/>
</dbReference>
<evidence type="ECO:0000256" key="6">
    <source>
        <dbReference type="SAM" id="SignalP"/>
    </source>
</evidence>
<feature type="chain" id="PRO_5002529230" description="FAD-binding PCMH-type domain-containing protein" evidence="6">
    <location>
        <begin position="25"/>
        <end position="500"/>
    </location>
</feature>
<evidence type="ECO:0000256" key="3">
    <source>
        <dbReference type="ARBA" id="ARBA00022630"/>
    </source>
</evidence>
<keyword evidence="4" id="KW-0274">FAD</keyword>
<comment type="cofactor">
    <cofactor evidence="1">
        <name>FAD</name>
        <dbReference type="ChEBI" id="CHEBI:57692"/>
    </cofactor>
</comment>
<dbReference type="Gene3D" id="3.40.462.20">
    <property type="match status" value="1"/>
</dbReference>
<evidence type="ECO:0000256" key="1">
    <source>
        <dbReference type="ARBA" id="ARBA00001974"/>
    </source>
</evidence>
<accession>A0A0F8WD98</accession>
<dbReference type="Gene3D" id="3.30.465.10">
    <property type="match status" value="1"/>
</dbReference>
<dbReference type="Pfam" id="PF08031">
    <property type="entry name" value="BBE"/>
    <property type="match status" value="1"/>
</dbReference>
<protein>
    <recommendedName>
        <fullName evidence="7">FAD-binding PCMH-type domain-containing protein</fullName>
    </recommendedName>
</protein>
<keyword evidence="9" id="KW-1185">Reference proteome</keyword>
<evidence type="ECO:0000313" key="8">
    <source>
        <dbReference type="EMBL" id="KKK15845.1"/>
    </source>
</evidence>
<dbReference type="PANTHER" id="PTHR42973:SF9">
    <property type="entry name" value="FAD-BINDING PCMH-TYPE DOMAIN-CONTAINING PROTEIN-RELATED"/>
    <property type="match status" value="1"/>
</dbReference>
<dbReference type="PROSITE" id="PS51387">
    <property type="entry name" value="FAD_PCMH"/>
    <property type="match status" value="1"/>
</dbReference>
<organism evidence="8 9">
    <name type="scientific">Aspergillus ochraceoroseus</name>
    <dbReference type="NCBI Taxonomy" id="138278"/>
    <lineage>
        <taxon>Eukaryota</taxon>
        <taxon>Fungi</taxon>
        <taxon>Dikarya</taxon>
        <taxon>Ascomycota</taxon>
        <taxon>Pezizomycotina</taxon>
        <taxon>Eurotiomycetes</taxon>
        <taxon>Eurotiomycetidae</taxon>
        <taxon>Eurotiales</taxon>
        <taxon>Aspergillaceae</taxon>
        <taxon>Aspergillus</taxon>
        <taxon>Aspergillus subgen. Nidulantes</taxon>
    </lineage>
</organism>
<evidence type="ECO:0000313" key="9">
    <source>
        <dbReference type="Proteomes" id="UP000034947"/>
    </source>
</evidence>
<dbReference type="GO" id="GO:0016491">
    <property type="term" value="F:oxidoreductase activity"/>
    <property type="evidence" value="ECO:0007669"/>
    <property type="project" value="UniProtKB-KW"/>
</dbReference>
<evidence type="ECO:0000256" key="2">
    <source>
        <dbReference type="ARBA" id="ARBA00005466"/>
    </source>
</evidence>
<dbReference type="Proteomes" id="UP000034947">
    <property type="component" value="Unassembled WGS sequence"/>
</dbReference>
<name>A0A0F8WD98_9EURO</name>
<reference evidence="8 9" key="1">
    <citation type="submission" date="2015-02" db="EMBL/GenBank/DDBJ databases">
        <title>Draft Genome Sequences of Two Closely-Related Aflatoxigenic Aspergillus Species Obtained from the Cote d'Ivoire.</title>
        <authorList>
            <person name="Moore G.G."/>
            <person name="Beltz S.B."/>
            <person name="Mack B.M."/>
        </authorList>
    </citation>
    <scope>NUCLEOTIDE SEQUENCE [LARGE SCALE GENOMIC DNA]</scope>
    <source>
        <strain evidence="8 9">SRRC1432</strain>
    </source>
</reference>
<dbReference type="InterPro" id="IPR016166">
    <property type="entry name" value="FAD-bd_PCMH"/>
</dbReference>
<keyword evidence="3" id="KW-0285">Flavoprotein</keyword>
<sequence length="500" mass="55137">MAPLDSWALRLIPAITLLIARTQARIESPSDILTNLGPYLSPDANIYLPDAPQFAAATQRWSPYGTPNFTVVVEVAVEEDVVNTVQYANENDIPFLAVNGGHGTISTLSTLQHGLEIWLHRLDSVTISEDGQSATFGGGIKSGNVTQALWEIGKQTVHGVCDCTGYLGPALGGGHGSLQGNYGLISDQFVSMRLVTADGSLLTVSPDGPTSDLWWAMQGAGHNFGIVTSITSKIYDVPYDGMWAWEYLIFTHDQLEDLFALFDQLSAIQPPGFMIWTVISRNPEVDMENPVIQVNFLREGVPTIEDEYLRPFRELCYQVADKATGLFTDIPKWIETGFDTQSCRFGGPSKVRYPISFPKYNIEAQRAMFDAFAEGTAGSSPYNHSMILVEQYSVQGVQAIPEYSTAFPHRQDNLLLSPVLVYTPSAGLDAGAKEFGDNLRQILLEGTDSDELHAYVNYASGDEGPESWYGYEPWRINRLQALKAQYDPEEKFGYYAPIPA</sequence>
<dbReference type="InterPro" id="IPR006094">
    <property type="entry name" value="Oxid_FAD_bind_N"/>
</dbReference>
<dbReference type="EMBL" id="JYKN01002563">
    <property type="protein sequence ID" value="KKK15845.1"/>
    <property type="molecule type" value="Genomic_DNA"/>
</dbReference>
<evidence type="ECO:0000256" key="4">
    <source>
        <dbReference type="ARBA" id="ARBA00022827"/>
    </source>
</evidence>
<dbReference type="InterPro" id="IPR016169">
    <property type="entry name" value="FAD-bd_PCMH_sub2"/>
</dbReference>
<dbReference type="InterPro" id="IPR050416">
    <property type="entry name" value="FAD-linked_Oxidoreductase"/>
</dbReference>
<gene>
    <name evidence="8" type="ORF">AOCH_004102</name>
</gene>
<dbReference type="GO" id="GO:0071949">
    <property type="term" value="F:FAD binding"/>
    <property type="evidence" value="ECO:0007669"/>
    <property type="project" value="InterPro"/>
</dbReference>
<keyword evidence="5" id="KW-0560">Oxidoreductase</keyword>
<evidence type="ECO:0000256" key="5">
    <source>
        <dbReference type="ARBA" id="ARBA00023002"/>
    </source>
</evidence>
<dbReference type="OrthoDB" id="9996127at2759"/>
<dbReference type="InterPro" id="IPR012951">
    <property type="entry name" value="BBE"/>
</dbReference>
<feature type="signal peptide" evidence="6">
    <location>
        <begin position="1"/>
        <end position="24"/>
    </location>
</feature>